<feature type="domain" description="C3H1-type" evidence="7">
    <location>
        <begin position="45"/>
        <end position="72"/>
    </location>
</feature>
<keyword evidence="1 5" id="KW-0479">Metal-binding</keyword>
<dbReference type="GO" id="GO:0010468">
    <property type="term" value="P:regulation of gene expression"/>
    <property type="evidence" value="ECO:0007669"/>
    <property type="project" value="UniProtKB-ARBA"/>
</dbReference>
<evidence type="ECO:0000256" key="2">
    <source>
        <dbReference type="ARBA" id="ARBA00022737"/>
    </source>
</evidence>
<proteinExistence type="predicted"/>
<feature type="compositionally biased region" description="Acidic residues" evidence="6">
    <location>
        <begin position="294"/>
        <end position="314"/>
    </location>
</feature>
<dbReference type="GO" id="GO:0003729">
    <property type="term" value="F:mRNA binding"/>
    <property type="evidence" value="ECO:0007669"/>
    <property type="project" value="InterPro"/>
</dbReference>
<dbReference type="EMBL" id="JASFZW010000002">
    <property type="protein sequence ID" value="KAK2080117.1"/>
    <property type="molecule type" value="Genomic_DNA"/>
</dbReference>
<dbReference type="PANTHER" id="PTHR12547">
    <property type="entry name" value="CCCH ZINC FINGER/TIS11-RELATED"/>
    <property type="match status" value="1"/>
</dbReference>
<feature type="zinc finger region" description="C3H1-type" evidence="5">
    <location>
        <begin position="191"/>
        <end position="219"/>
    </location>
</feature>
<accession>A0AAD9MJM4</accession>
<dbReference type="SMART" id="SM00356">
    <property type="entry name" value="ZnF_C3H1"/>
    <property type="match status" value="2"/>
</dbReference>
<name>A0AAD9MJM4_PROWI</name>
<dbReference type="Gene3D" id="4.10.1000.10">
    <property type="entry name" value="Zinc finger, CCCH-type"/>
    <property type="match status" value="2"/>
</dbReference>
<comment type="caution">
    <text evidence="8">The sequence shown here is derived from an EMBL/GenBank/DDBJ whole genome shotgun (WGS) entry which is preliminary data.</text>
</comment>
<feature type="compositionally biased region" description="Low complexity" evidence="6">
    <location>
        <begin position="167"/>
        <end position="182"/>
    </location>
</feature>
<dbReference type="GO" id="GO:0051252">
    <property type="term" value="P:regulation of RNA metabolic process"/>
    <property type="evidence" value="ECO:0007669"/>
    <property type="project" value="UniProtKB-ARBA"/>
</dbReference>
<dbReference type="GO" id="GO:0008270">
    <property type="term" value="F:zinc ion binding"/>
    <property type="evidence" value="ECO:0007669"/>
    <property type="project" value="UniProtKB-KW"/>
</dbReference>
<feature type="domain" description="C3H1-type" evidence="7">
    <location>
        <begin position="191"/>
        <end position="219"/>
    </location>
</feature>
<feature type="zinc finger region" description="C3H1-type" evidence="5">
    <location>
        <begin position="45"/>
        <end position="72"/>
    </location>
</feature>
<organism evidence="8 9">
    <name type="scientific">Prototheca wickerhamii</name>
    <dbReference type="NCBI Taxonomy" id="3111"/>
    <lineage>
        <taxon>Eukaryota</taxon>
        <taxon>Viridiplantae</taxon>
        <taxon>Chlorophyta</taxon>
        <taxon>core chlorophytes</taxon>
        <taxon>Trebouxiophyceae</taxon>
        <taxon>Chlorellales</taxon>
        <taxon>Chlorellaceae</taxon>
        <taxon>Prototheca</taxon>
    </lineage>
</organism>
<dbReference type="InterPro" id="IPR045877">
    <property type="entry name" value="ZFP36-like"/>
</dbReference>
<keyword evidence="2" id="KW-0677">Repeat</keyword>
<evidence type="ECO:0000256" key="5">
    <source>
        <dbReference type="PROSITE-ProRule" id="PRU00723"/>
    </source>
</evidence>
<keyword evidence="3 5" id="KW-0863">Zinc-finger</keyword>
<dbReference type="PANTHER" id="PTHR12547:SF18">
    <property type="entry name" value="PROTEIN TIS11"/>
    <property type="match status" value="1"/>
</dbReference>
<dbReference type="InterPro" id="IPR036855">
    <property type="entry name" value="Znf_CCCH_sf"/>
</dbReference>
<gene>
    <name evidence="8" type="ORF">QBZ16_002513</name>
</gene>
<feature type="region of interest" description="Disordered" evidence="6">
    <location>
        <begin position="167"/>
        <end position="187"/>
    </location>
</feature>
<protein>
    <recommendedName>
        <fullName evidence="7">C3H1-type domain-containing protein</fullName>
    </recommendedName>
</protein>
<evidence type="ECO:0000313" key="9">
    <source>
        <dbReference type="Proteomes" id="UP001255856"/>
    </source>
</evidence>
<dbReference type="PROSITE" id="PS50103">
    <property type="entry name" value="ZF_C3H1"/>
    <property type="match status" value="2"/>
</dbReference>
<dbReference type="Pfam" id="PF00642">
    <property type="entry name" value="zf-CCCH"/>
    <property type="match status" value="2"/>
</dbReference>
<dbReference type="InterPro" id="IPR000571">
    <property type="entry name" value="Znf_CCCH"/>
</dbReference>
<dbReference type="SUPFAM" id="SSF90229">
    <property type="entry name" value="CCCH zinc finger"/>
    <property type="match status" value="2"/>
</dbReference>
<evidence type="ECO:0000256" key="1">
    <source>
        <dbReference type="ARBA" id="ARBA00022723"/>
    </source>
</evidence>
<sequence>MEAPGPSREAYVSPAMSSGWLAPVQYSPEAYAAGPKARPRMGNVFFKTRVCNKWRNGCCPYGDRCTYAHGEHELRTLPPDLLAQLGALQLGAAHAPPPMAMPPPMQPRAGANGAVMHGPPAQQGPRGHVPGGPAMPLRAGPAVYGAQVVPAPPHQMYAPHFAAVGAQPSPAASASDGSSLSPRHAPDGHPFYKTRLCIRFVQMGQCSRGQHCSYAHGYEELRPRGGGNGAPHNGVWAGTPRTARPGSGSPISTTLSSSVPPQAPVSTDATPAPVSESPRSEGRPAAGEVKGEEPADEEPADEAACDPADEKEEA</sequence>
<keyword evidence="4 5" id="KW-0862">Zinc</keyword>
<evidence type="ECO:0000313" key="8">
    <source>
        <dbReference type="EMBL" id="KAK2080117.1"/>
    </source>
</evidence>
<dbReference type="AlphaFoldDB" id="A0AAD9MJM4"/>
<feature type="region of interest" description="Disordered" evidence="6">
    <location>
        <begin position="225"/>
        <end position="314"/>
    </location>
</feature>
<feature type="compositionally biased region" description="Low complexity" evidence="6">
    <location>
        <begin position="245"/>
        <end position="260"/>
    </location>
</feature>
<dbReference type="FunFam" id="4.10.1000.10:FF:000003">
    <property type="entry name" value="Zinc finger CCCH domain-containing protein"/>
    <property type="match status" value="1"/>
</dbReference>
<evidence type="ECO:0000259" key="7">
    <source>
        <dbReference type="PROSITE" id="PS50103"/>
    </source>
</evidence>
<keyword evidence="9" id="KW-1185">Reference proteome</keyword>
<evidence type="ECO:0000256" key="4">
    <source>
        <dbReference type="ARBA" id="ARBA00022833"/>
    </source>
</evidence>
<evidence type="ECO:0000256" key="3">
    <source>
        <dbReference type="ARBA" id="ARBA00022771"/>
    </source>
</evidence>
<dbReference type="Proteomes" id="UP001255856">
    <property type="component" value="Unassembled WGS sequence"/>
</dbReference>
<reference evidence="8" key="1">
    <citation type="submission" date="2021-01" db="EMBL/GenBank/DDBJ databases">
        <authorList>
            <person name="Eckstrom K.M.E."/>
        </authorList>
    </citation>
    <scope>NUCLEOTIDE SEQUENCE</scope>
    <source>
        <strain evidence="8">UVCC 0001</strain>
    </source>
</reference>
<evidence type="ECO:0000256" key="6">
    <source>
        <dbReference type="SAM" id="MobiDB-lite"/>
    </source>
</evidence>